<organism evidence="2 3">
    <name type="scientific">Natrarchaeobius chitinivorans</name>
    <dbReference type="NCBI Taxonomy" id="1679083"/>
    <lineage>
        <taxon>Archaea</taxon>
        <taxon>Methanobacteriati</taxon>
        <taxon>Methanobacteriota</taxon>
        <taxon>Stenosarchaea group</taxon>
        <taxon>Halobacteria</taxon>
        <taxon>Halobacteriales</taxon>
        <taxon>Natrialbaceae</taxon>
        <taxon>Natrarchaeobius</taxon>
    </lineage>
</organism>
<reference evidence="2 3" key="1">
    <citation type="submission" date="2018-10" db="EMBL/GenBank/DDBJ databases">
        <title>Natrarchaeobius chitinivorans gen. nov., sp. nov., and Natrarchaeobius haloalkaliphilus sp. nov., alkaliphilic, chitin-utilizing haloarchaea from hypersaline alkaline lakes.</title>
        <authorList>
            <person name="Sorokin D.Y."/>
            <person name="Elcheninov A.G."/>
            <person name="Kostrikina N.A."/>
            <person name="Bale N.J."/>
            <person name="Sinninghe Damste J.S."/>
            <person name="Khijniak T.V."/>
            <person name="Kublanov I.V."/>
            <person name="Toshchakov S.V."/>
        </authorList>
    </citation>
    <scope>NUCLEOTIDE SEQUENCE [LARGE SCALE GENOMIC DNA]</scope>
    <source>
        <strain evidence="2 3">AArcht4T</strain>
    </source>
</reference>
<dbReference type="Proteomes" id="UP000282323">
    <property type="component" value="Unassembled WGS sequence"/>
</dbReference>
<name>A0A3N6MMS8_NATCH</name>
<dbReference type="AlphaFoldDB" id="A0A3N6MMS8"/>
<evidence type="ECO:0000313" key="2">
    <source>
        <dbReference type="EMBL" id="RQG95776.1"/>
    </source>
</evidence>
<evidence type="ECO:0000313" key="3">
    <source>
        <dbReference type="Proteomes" id="UP000282323"/>
    </source>
</evidence>
<dbReference type="EMBL" id="REGA01000004">
    <property type="protein sequence ID" value="RQG95776.1"/>
    <property type="molecule type" value="Genomic_DNA"/>
</dbReference>
<evidence type="ECO:0000256" key="1">
    <source>
        <dbReference type="SAM" id="MobiDB-lite"/>
    </source>
</evidence>
<feature type="compositionally biased region" description="Basic and acidic residues" evidence="1">
    <location>
        <begin position="88"/>
        <end position="101"/>
    </location>
</feature>
<accession>A0A3N6MMS8</accession>
<feature type="region of interest" description="Disordered" evidence="1">
    <location>
        <begin position="88"/>
        <end position="118"/>
    </location>
</feature>
<gene>
    <name evidence="2" type="ORF">EA473_06185</name>
</gene>
<proteinExistence type="predicted"/>
<sequence>MSVNAASLAGSVPDPECRWSWSDVDLDRSMLCKLRERGFIVKVEEQEWRATGELIREICNYGGISEGEVAEHVCGSCPGCIQQRIEARRERRERREREDGSRVGPGESEQAELPGVED</sequence>
<comment type="caution">
    <text evidence="2">The sequence shown here is derived from an EMBL/GenBank/DDBJ whole genome shotgun (WGS) entry which is preliminary data.</text>
</comment>
<protein>
    <submittedName>
        <fullName evidence="2">Uncharacterized protein</fullName>
    </submittedName>
</protein>
<keyword evidence="3" id="KW-1185">Reference proteome</keyword>